<dbReference type="InParanoid" id="A0A0G4GIS8"/>
<name>A0A0G4GIS8_VITBC</name>
<proteinExistence type="predicted"/>
<reference evidence="1 2" key="1">
    <citation type="submission" date="2014-11" db="EMBL/GenBank/DDBJ databases">
        <authorList>
            <person name="Zhu J."/>
            <person name="Qi W."/>
            <person name="Song R."/>
        </authorList>
    </citation>
    <scope>NUCLEOTIDE SEQUENCE [LARGE SCALE GENOMIC DNA]</scope>
</reference>
<dbReference type="Proteomes" id="UP000041254">
    <property type="component" value="Unassembled WGS sequence"/>
</dbReference>
<organism evidence="1 2">
    <name type="scientific">Vitrella brassicaformis (strain CCMP3155)</name>
    <dbReference type="NCBI Taxonomy" id="1169540"/>
    <lineage>
        <taxon>Eukaryota</taxon>
        <taxon>Sar</taxon>
        <taxon>Alveolata</taxon>
        <taxon>Colpodellida</taxon>
        <taxon>Vitrellaceae</taxon>
        <taxon>Vitrella</taxon>
    </lineage>
</organism>
<sequence>MPLFRHAESREPSRYHKQGLVSKVLCRWWYVMPEWPPEDFDNDGELRKQKLRRVEIDKWRDTPKSTKSHTTEVVSATPVVGSSMCVRVRAARVTAT</sequence>
<dbReference type="EMBL" id="CDMY01000677">
    <property type="protein sequence ID" value="CEM29605.1"/>
    <property type="molecule type" value="Genomic_DNA"/>
</dbReference>
<dbReference type="OrthoDB" id="74703at2759"/>
<evidence type="ECO:0000313" key="2">
    <source>
        <dbReference type="Proteomes" id="UP000041254"/>
    </source>
</evidence>
<dbReference type="AlphaFoldDB" id="A0A0G4GIS8"/>
<dbReference type="VEuPathDB" id="CryptoDB:Vbra_17854"/>
<accession>A0A0G4GIS8</accession>
<gene>
    <name evidence="1" type="ORF">Vbra_17854</name>
</gene>
<protein>
    <submittedName>
        <fullName evidence="1">Uncharacterized protein</fullName>
    </submittedName>
</protein>
<evidence type="ECO:0000313" key="1">
    <source>
        <dbReference type="EMBL" id="CEM29605.1"/>
    </source>
</evidence>
<keyword evidence="2" id="KW-1185">Reference proteome</keyword>